<dbReference type="OrthoDB" id="2899518at2"/>
<accession>A0A428MSJ8</accession>
<dbReference type="Gene3D" id="3.30.2220.30">
    <property type="match status" value="1"/>
</dbReference>
<dbReference type="InterPro" id="IPR038559">
    <property type="entry name" value="XkdN-like_sf"/>
</dbReference>
<dbReference type="InterPro" id="IPR014986">
    <property type="entry name" value="XkdN-like"/>
</dbReference>
<proteinExistence type="predicted"/>
<dbReference type="EMBL" id="RBVX01000095">
    <property type="protein sequence ID" value="RSL29099.1"/>
    <property type="molecule type" value="Genomic_DNA"/>
</dbReference>
<dbReference type="Pfam" id="PF08890">
    <property type="entry name" value="Phage_TAC_5"/>
    <property type="match status" value="1"/>
</dbReference>
<evidence type="ECO:0000313" key="1">
    <source>
        <dbReference type="EMBL" id="RSL29099.1"/>
    </source>
</evidence>
<sequence length="138" mass="15245">MSEQNTSTIDALLAADPNVEESIYINRLGVYFTVRALKGNTIDKLQEQCTYHNPKKKGKNKREIDEEKLGSLMITESCVNPDFSNPQLLEKYNASNAAECVKSALLAGEIITLSNAVLDASGYNNGDDEEDELDEVKN</sequence>
<dbReference type="RefSeq" id="WP_125563177.1">
    <property type="nucleotide sequence ID" value="NZ_RBVX01000095.1"/>
</dbReference>
<comment type="caution">
    <text evidence="1">The sequence shown here is derived from an EMBL/GenBank/DDBJ whole genome shotgun (WGS) entry which is preliminary data.</text>
</comment>
<dbReference type="Proteomes" id="UP000275076">
    <property type="component" value="Unassembled WGS sequence"/>
</dbReference>
<dbReference type="AlphaFoldDB" id="A0A428MSJ8"/>
<organism evidence="1 2">
    <name type="scientific">Salibacterium salarium</name>
    <dbReference type="NCBI Taxonomy" id="284579"/>
    <lineage>
        <taxon>Bacteria</taxon>
        <taxon>Bacillati</taxon>
        <taxon>Bacillota</taxon>
        <taxon>Bacilli</taxon>
        <taxon>Bacillales</taxon>
        <taxon>Bacillaceae</taxon>
    </lineage>
</organism>
<keyword evidence="2" id="KW-1185">Reference proteome</keyword>
<gene>
    <name evidence="1" type="ORF">D7Z54_33080</name>
</gene>
<reference evidence="1 2" key="1">
    <citation type="submission" date="2018-10" db="EMBL/GenBank/DDBJ databases">
        <title>Draft genome sequence of Bacillus salarius IM0101, isolated from a hypersaline soil in Inner Mongolia, China.</title>
        <authorList>
            <person name="Yamprayoonswat W."/>
            <person name="Boonvisut S."/>
            <person name="Jumpathong W."/>
            <person name="Sittihan S."/>
            <person name="Ruangsuj P."/>
            <person name="Wanthongcharoen S."/>
            <person name="Thongpramul N."/>
            <person name="Pimmason S."/>
            <person name="Yu B."/>
            <person name="Yasawong M."/>
        </authorList>
    </citation>
    <scope>NUCLEOTIDE SEQUENCE [LARGE SCALE GENOMIC DNA]</scope>
    <source>
        <strain evidence="1 2">IM0101</strain>
    </source>
</reference>
<name>A0A428MSJ8_9BACI</name>
<evidence type="ECO:0008006" key="3">
    <source>
        <dbReference type="Google" id="ProtNLM"/>
    </source>
</evidence>
<protein>
    <recommendedName>
        <fullName evidence="3">Phage XkdN-like tail assembly chaperone protein, TAC</fullName>
    </recommendedName>
</protein>
<evidence type="ECO:0000313" key="2">
    <source>
        <dbReference type="Proteomes" id="UP000275076"/>
    </source>
</evidence>